<evidence type="ECO:0000313" key="3">
    <source>
        <dbReference type="EMBL" id="KAL0398587.1"/>
    </source>
</evidence>
<proteinExistence type="predicted"/>
<keyword evidence="2" id="KW-0472">Membrane</keyword>
<evidence type="ECO:0000256" key="1">
    <source>
        <dbReference type="SAM" id="MobiDB-lite"/>
    </source>
</evidence>
<evidence type="ECO:0000256" key="2">
    <source>
        <dbReference type="SAM" id="Phobius"/>
    </source>
</evidence>
<feature type="compositionally biased region" description="Basic residues" evidence="1">
    <location>
        <begin position="95"/>
        <end position="111"/>
    </location>
</feature>
<reference evidence="3" key="1">
    <citation type="submission" date="2020-06" db="EMBL/GenBank/DDBJ databases">
        <authorList>
            <person name="Li T."/>
            <person name="Hu X."/>
            <person name="Zhang T."/>
            <person name="Song X."/>
            <person name="Zhang H."/>
            <person name="Dai N."/>
            <person name="Sheng W."/>
            <person name="Hou X."/>
            <person name="Wei L."/>
        </authorList>
    </citation>
    <scope>NUCLEOTIDE SEQUENCE</scope>
    <source>
        <strain evidence="3">G02</strain>
        <tissue evidence="3">Leaf</tissue>
    </source>
</reference>
<feature type="region of interest" description="Disordered" evidence="1">
    <location>
        <begin position="60"/>
        <end position="121"/>
    </location>
</feature>
<organism evidence="3">
    <name type="scientific">Sesamum radiatum</name>
    <name type="common">Black benniseed</name>
    <dbReference type="NCBI Taxonomy" id="300843"/>
    <lineage>
        <taxon>Eukaryota</taxon>
        <taxon>Viridiplantae</taxon>
        <taxon>Streptophyta</taxon>
        <taxon>Embryophyta</taxon>
        <taxon>Tracheophyta</taxon>
        <taxon>Spermatophyta</taxon>
        <taxon>Magnoliopsida</taxon>
        <taxon>eudicotyledons</taxon>
        <taxon>Gunneridae</taxon>
        <taxon>Pentapetalae</taxon>
        <taxon>asterids</taxon>
        <taxon>lamiids</taxon>
        <taxon>Lamiales</taxon>
        <taxon>Pedaliaceae</taxon>
        <taxon>Sesamum</taxon>
    </lineage>
</organism>
<accession>A0AAW2T2K8</accession>
<dbReference type="AlphaFoldDB" id="A0AAW2T2K8"/>
<feature type="transmembrane region" description="Helical" evidence="2">
    <location>
        <begin position="12"/>
        <end position="29"/>
    </location>
</feature>
<reference evidence="3" key="2">
    <citation type="journal article" date="2024" name="Plant">
        <title>Genomic evolution and insights into agronomic trait innovations of Sesamum species.</title>
        <authorList>
            <person name="Miao H."/>
            <person name="Wang L."/>
            <person name="Qu L."/>
            <person name="Liu H."/>
            <person name="Sun Y."/>
            <person name="Le M."/>
            <person name="Wang Q."/>
            <person name="Wei S."/>
            <person name="Zheng Y."/>
            <person name="Lin W."/>
            <person name="Duan Y."/>
            <person name="Cao H."/>
            <person name="Xiong S."/>
            <person name="Wang X."/>
            <person name="Wei L."/>
            <person name="Li C."/>
            <person name="Ma Q."/>
            <person name="Ju M."/>
            <person name="Zhao R."/>
            <person name="Li G."/>
            <person name="Mu C."/>
            <person name="Tian Q."/>
            <person name="Mei H."/>
            <person name="Zhang T."/>
            <person name="Gao T."/>
            <person name="Zhang H."/>
        </authorList>
    </citation>
    <scope>NUCLEOTIDE SEQUENCE</scope>
    <source>
        <strain evidence="3">G02</strain>
    </source>
</reference>
<keyword evidence="2" id="KW-1133">Transmembrane helix</keyword>
<keyword evidence="2" id="KW-0812">Transmembrane</keyword>
<gene>
    <name evidence="3" type="ORF">Sradi_2202000</name>
</gene>
<comment type="caution">
    <text evidence="3">The sequence shown here is derived from an EMBL/GenBank/DDBJ whole genome shotgun (WGS) entry which is preliminary data.</text>
</comment>
<name>A0AAW2T2K8_SESRA</name>
<sequence length="121" mass="13821">MSARHVQLNVHIWWFTCMLSSHFSTFLVLHMQLNQSFTLLLQGYHRDLLEHWSLPVPPDGVHPPPPVTVMDESPNKIYPGLSAGSDLSSNPMKKAPTRRGKDRRSKRHRKVITGSKDVNTK</sequence>
<dbReference type="EMBL" id="JACGWJ010000009">
    <property type="protein sequence ID" value="KAL0398587.1"/>
    <property type="molecule type" value="Genomic_DNA"/>
</dbReference>
<protein>
    <submittedName>
        <fullName evidence="3">Uncharacterized protein</fullName>
    </submittedName>
</protein>